<evidence type="ECO:0000256" key="4">
    <source>
        <dbReference type="ARBA" id="ARBA00022764"/>
    </source>
</evidence>
<dbReference type="Proteomes" id="UP001549145">
    <property type="component" value="Unassembled WGS sequence"/>
</dbReference>
<keyword evidence="9" id="KW-1185">Reference proteome</keyword>
<comment type="subunit">
    <text evidence="5">The Tol-Pal system is composed of five core proteins: the inner membrane proteins TolA, TolQ and TolR, the periplasmic protein TolB and the outer membrane protein Pal. They form a network linking the inner and outer membranes and the peptidoglycan layer.</text>
</comment>
<dbReference type="InterPro" id="IPR007195">
    <property type="entry name" value="TolB_N"/>
</dbReference>
<proteinExistence type="inferred from homology"/>
<dbReference type="InterPro" id="IPR014167">
    <property type="entry name" value="Tol-Pal_TolB"/>
</dbReference>
<protein>
    <recommendedName>
        <fullName evidence="5">Tol-Pal system protein TolB</fullName>
    </recommendedName>
</protein>
<feature type="domain" description="TolB N-terminal" evidence="7">
    <location>
        <begin position="59"/>
        <end position="160"/>
    </location>
</feature>
<dbReference type="NCBIfam" id="TIGR02800">
    <property type="entry name" value="propeller_TolB"/>
    <property type="match status" value="1"/>
</dbReference>
<sequence>MPTTRMPTTTESIMHPSLSKGRTSKGLTSKGRTSKGLTSLLALLALVLLGLTPATAQLNLRIGGGSFQPMPIAVTDFSGDPSLGLLVSSVVTNNLRRSGYFTPVEKAKFPEAPGFDAVPGFDKWKAAGVQALITGRVARDASGKLKVEFRLWDVTSGQQMTGQQYGTDPANARRTGHLISDAVYTKITGLGPWFDSRIAFVDESGSKENRRKRLMVMDQDGANVRALTNGENAVVAPRYSPATQDIAFMTQTTGQQPRIQVINLETGGRQALGKSDSMSTSPRFSPDGRRLVMSVQQGGNADIVIMDLASKAQTPITNGNAIDTSPTFSPDGSQIVFESDRGGSQQIYVMSASGSTPTRISFGEGSASQPAWSPRGDLIAFTRQRKGGFAICVMKPDGSGERVLTEGFHNEGPTFAPNGQYVLFFRDPGGQGGGKLYMVDITGKVEQPVPTPSYASDPTWSPLLSGK</sequence>
<dbReference type="Gene3D" id="2.120.10.30">
    <property type="entry name" value="TolB, C-terminal domain"/>
    <property type="match status" value="1"/>
</dbReference>
<comment type="function">
    <text evidence="5">Part of the Tol-Pal system, which plays a role in outer membrane invagination during cell division and is important for maintaining outer membrane integrity.</text>
</comment>
<feature type="compositionally biased region" description="Polar residues" evidence="6">
    <location>
        <begin position="1"/>
        <end position="12"/>
    </location>
</feature>
<organism evidence="8 9">
    <name type="scientific">Methylobacterium goesingense</name>
    <dbReference type="NCBI Taxonomy" id="243690"/>
    <lineage>
        <taxon>Bacteria</taxon>
        <taxon>Pseudomonadati</taxon>
        <taxon>Pseudomonadota</taxon>
        <taxon>Alphaproteobacteria</taxon>
        <taxon>Hyphomicrobiales</taxon>
        <taxon>Methylobacteriaceae</taxon>
        <taxon>Methylobacterium</taxon>
    </lineage>
</organism>
<evidence type="ECO:0000313" key="9">
    <source>
        <dbReference type="Proteomes" id="UP001549145"/>
    </source>
</evidence>
<dbReference type="Pfam" id="PF04052">
    <property type="entry name" value="TolB_N"/>
    <property type="match status" value="1"/>
</dbReference>
<feature type="region of interest" description="Disordered" evidence="6">
    <location>
        <begin position="1"/>
        <end position="32"/>
    </location>
</feature>
<evidence type="ECO:0000256" key="2">
    <source>
        <dbReference type="ARBA" id="ARBA00009820"/>
    </source>
</evidence>
<evidence type="ECO:0000256" key="6">
    <source>
        <dbReference type="SAM" id="MobiDB-lite"/>
    </source>
</evidence>
<dbReference type="EMBL" id="JBEPMM010000007">
    <property type="protein sequence ID" value="MET3693291.1"/>
    <property type="molecule type" value="Genomic_DNA"/>
</dbReference>
<accession>A0ABV2L629</accession>
<dbReference type="Gene3D" id="3.40.50.10070">
    <property type="entry name" value="TolB, N-terminal domain"/>
    <property type="match status" value="1"/>
</dbReference>
<dbReference type="InterPro" id="IPR011042">
    <property type="entry name" value="6-blade_b-propeller_TolB-like"/>
</dbReference>
<comment type="similarity">
    <text evidence="2 5">Belongs to the TolB family.</text>
</comment>
<dbReference type="HAMAP" id="MF_00671">
    <property type="entry name" value="TolB"/>
    <property type="match status" value="1"/>
</dbReference>
<dbReference type="SUPFAM" id="SSF52964">
    <property type="entry name" value="TolB, N-terminal domain"/>
    <property type="match status" value="1"/>
</dbReference>
<keyword evidence="3 5" id="KW-0732">Signal</keyword>
<dbReference type="PANTHER" id="PTHR36842:SF1">
    <property type="entry name" value="PROTEIN TOLB"/>
    <property type="match status" value="1"/>
</dbReference>
<evidence type="ECO:0000256" key="1">
    <source>
        <dbReference type="ARBA" id="ARBA00004418"/>
    </source>
</evidence>
<evidence type="ECO:0000256" key="5">
    <source>
        <dbReference type="HAMAP-Rule" id="MF_00671"/>
    </source>
</evidence>
<keyword evidence="5" id="KW-0132">Cell division</keyword>
<dbReference type="PANTHER" id="PTHR36842">
    <property type="entry name" value="PROTEIN TOLB HOMOLOG"/>
    <property type="match status" value="1"/>
</dbReference>
<keyword evidence="4 5" id="KW-0574">Periplasm</keyword>
<gene>
    <name evidence="5" type="primary">tolB</name>
    <name evidence="8" type="ORF">ABID43_002838</name>
</gene>
<comment type="subcellular location">
    <subcellularLocation>
        <location evidence="1 5">Periplasm</location>
    </subcellularLocation>
</comment>
<evidence type="ECO:0000256" key="3">
    <source>
        <dbReference type="ARBA" id="ARBA00022729"/>
    </source>
</evidence>
<dbReference type="InterPro" id="IPR011659">
    <property type="entry name" value="WD40"/>
</dbReference>
<dbReference type="Pfam" id="PF07676">
    <property type="entry name" value="PD40"/>
    <property type="match status" value="4"/>
</dbReference>
<evidence type="ECO:0000313" key="8">
    <source>
        <dbReference type="EMBL" id="MET3693291.1"/>
    </source>
</evidence>
<keyword evidence="5" id="KW-0131">Cell cycle</keyword>
<evidence type="ECO:0000259" key="7">
    <source>
        <dbReference type="Pfam" id="PF04052"/>
    </source>
</evidence>
<feature type="region of interest" description="Disordered" evidence="6">
    <location>
        <begin position="447"/>
        <end position="467"/>
    </location>
</feature>
<dbReference type="SUPFAM" id="SSF69304">
    <property type="entry name" value="Tricorn protease N-terminal domain"/>
    <property type="match status" value="1"/>
</dbReference>
<comment type="caution">
    <text evidence="8">The sequence shown here is derived from an EMBL/GenBank/DDBJ whole genome shotgun (WGS) entry which is preliminary data.</text>
</comment>
<name>A0ABV2L629_9HYPH</name>
<reference evidence="8 9" key="1">
    <citation type="submission" date="2024-06" db="EMBL/GenBank/DDBJ databases">
        <title>Genomic Encyclopedia of Type Strains, Phase IV (KMG-IV): sequencing the most valuable type-strain genomes for metagenomic binning, comparative biology and taxonomic classification.</title>
        <authorList>
            <person name="Goeker M."/>
        </authorList>
    </citation>
    <scope>NUCLEOTIDE SEQUENCE [LARGE SCALE GENOMIC DNA]</scope>
    <source>
        <strain evidence="8 9">DSM 21331</strain>
    </source>
</reference>